<dbReference type="InterPro" id="IPR000014">
    <property type="entry name" value="PAS"/>
</dbReference>
<dbReference type="PROSITE" id="PS50112">
    <property type="entry name" value="PAS"/>
    <property type="match status" value="1"/>
</dbReference>
<keyword evidence="1" id="KW-1133">Transmembrane helix</keyword>
<dbReference type="EMBL" id="JABFMR010000001">
    <property type="protein sequence ID" value="NUT85086.1"/>
    <property type="molecule type" value="Genomic_DNA"/>
</dbReference>
<keyword evidence="1" id="KW-0472">Membrane</keyword>
<name>A0A7Y5Z390_9PSED</name>
<dbReference type="Gene3D" id="3.30.450.20">
    <property type="entry name" value="PAS domain"/>
    <property type="match status" value="1"/>
</dbReference>
<dbReference type="GO" id="GO:0006355">
    <property type="term" value="P:regulation of DNA-templated transcription"/>
    <property type="evidence" value="ECO:0007669"/>
    <property type="project" value="InterPro"/>
</dbReference>
<feature type="domain" description="PAS" evidence="2">
    <location>
        <begin position="90"/>
        <end position="146"/>
    </location>
</feature>
<evidence type="ECO:0000256" key="1">
    <source>
        <dbReference type="SAM" id="Phobius"/>
    </source>
</evidence>
<dbReference type="RefSeq" id="WP_175361423.1">
    <property type="nucleotide sequence ID" value="NZ_JABFMR010000001.1"/>
</dbReference>
<reference evidence="3 4" key="1">
    <citation type="journal article" date="2020" name="Front. Plant Sci.">
        <title>Isolation of Rhizosphere Bacteria That Improve Quality and Water Stress Tolerance in Greenhouse Ornamentals.</title>
        <authorList>
            <person name="Nordstedt N.P."/>
            <person name="Jones M.L."/>
        </authorList>
    </citation>
    <scope>NUCLEOTIDE SEQUENCE [LARGE SCALE GENOMIC DNA]</scope>
    <source>
        <strain evidence="3 4">C7D2</strain>
    </source>
</reference>
<dbReference type="InterPro" id="IPR035965">
    <property type="entry name" value="PAS-like_dom_sf"/>
</dbReference>
<dbReference type="CDD" id="cd00130">
    <property type="entry name" value="PAS"/>
    <property type="match status" value="1"/>
</dbReference>
<dbReference type="AlphaFoldDB" id="A0A7Y5Z390"/>
<feature type="transmembrane region" description="Helical" evidence="1">
    <location>
        <begin position="43"/>
        <end position="66"/>
    </location>
</feature>
<gene>
    <name evidence="3" type="ORF">HNO91_01545</name>
</gene>
<accession>A0A7Y5Z390</accession>
<keyword evidence="1" id="KW-0812">Transmembrane</keyword>
<dbReference type="SUPFAM" id="SSF55785">
    <property type="entry name" value="PYP-like sensor domain (PAS domain)"/>
    <property type="match status" value="1"/>
</dbReference>
<evidence type="ECO:0000313" key="3">
    <source>
        <dbReference type="EMBL" id="NUT85086.1"/>
    </source>
</evidence>
<organism evidence="3 4">
    <name type="scientific">Pseudomonas corrugata</name>
    <dbReference type="NCBI Taxonomy" id="47879"/>
    <lineage>
        <taxon>Bacteria</taxon>
        <taxon>Pseudomonadati</taxon>
        <taxon>Pseudomonadota</taxon>
        <taxon>Gammaproteobacteria</taxon>
        <taxon>Pseudomonadales</taxon>
        <taxon>Pseudomonadaceae</taxon>
        <taxon>Pseudomonas</taxon>
    </lineage>
</organism>
<dbReference type="SMART" id="SM00091">
    <property type="entry name" value="PAS"/>
    <property type="match status" value="1"/>
</dbReference>
<feature type="transmembrane region" description="Helical" evidence="1">
    <location>
        <begin position="20"/>
        <end position="37"/>
    </location>
</feature>
<dbReference type="Pfam" id="PF00989">
    <property type="entry name" value="PAS"/>
    <property type="match status" value="1"/>
</dbReference>
<dbReference type="NCBIfam" id="TIGR00229">
    <property type="entry name" value="sensory_box"/>
    <property type="match status" value="1"/>
</dbReference>
<sequence length="167" mass="18760">MTYSIRLFLDRLKKSGHSLGVFFCLLMSVVIAGGLWLPDSSGYLRRLSGLALIVQALVLCQLHFSIRLRQIYSDRHLEELTERKSNIKALNARLRNLMNAVTQVAVVTTDSLGRTLLFSTGAEKMFGFSREEVLGLNHVDILHAQEEIVERDIDSGPPTHHSLIDTD</sequence>
<protein>
    <submittedName>
        <fullName evidence="3">PAS domain S-box protein</fullName>
    </submittedName>
</protein>
<evidence type="ECO:0000259" key="2">
    <source>
        <dbReference type="PROSITE" id="PS50112"/>
    </source>
</evidence>
<dbReference type="Proteomes" id="UP000536720">
    <property type="component" value="Unassembled WGS sequence"/>
</dbReference>
<evidence type="ECO:0000313" key="4">
    <source>
        <dbReference type="Proteomes" id="UP000536720"/>
    </source>
</evidence>
<comment type="caution">
    <text evidence="3">The sequence shown here is derived from an EMBL/GenBank/DDBJ whole genome shotgun (WGS) entry which is preliminary data.</text>
</comment>
<proteinExistence type="predicted"/>
<dbReference type="InterPro" id="IPR013767">
    <property type="entry name" value="PAS_fold"/>
</dbReference>